<feature type="chain" id="PRO_5035931228" evidence="1">
    <location>
        <begin position="25"/>
        <end position="103"/>
    </location>
</feature>
<organism evidence="2 3">
    <name type="scientific">Ceratodon purpureus</name>
    <name type="common">Fire moss</name>
    <name type="synonym">Dicranum purpureum</name>
    <dbReference type="NCBI Taxonomy" id="3225"/>
    <lineage>
        <taxon>Eukaryota</taxon>
        <taxon>Viridiplantae</taxon>
        <taxon>Streptophyta</taxon>
        <taxon>Embryophyta</taxon>
        <taxon>Bryophyta</taxon>
        <taxon>Bryophytina</taxon>
        <taxon>Bryopsida</taxon>
        <taxon>Dicranidae</taxon>
        <taxon>Pseudoditrichales</taxon>
        <taxon>Ditrichaceae</taxon>
        <taxon>Ceratodon</taxon>
    </lineage>
</organism>
<comment type="caution">
    <text evidence="2">The sequence shown here is derived from an EMBL/GenBank/DDBJ whole genome shotgun (WGS) entry which is preliminary data.</text>
</comment>
<evidence type="ECO:0000313" key="2">
    <source>
        <dbReference type="EMBL" id="KAG0588638.1"/>
    </source>
</evidence>
<evidence type="ECO:0000256" key="1">
    <source>
        <dbReference type="SAM" id="SignalP"/>
    </source>
</evidence>
<keyword evidence="1" id="KW-0732">Signal</keyword>
<name>A0A8T0J0Y7_CERPU</name>
<dbReference type="Proteomes" id="UP000822688">
    <property type="component" value="Chromosome 2"/>
</dbReference>
<gene>
    <name evidence="2" type="ORF">KC19_2G258200</name>
</gene>
<evidence type="ECO:0000313" key="3">
    <source>
        <dbReference type="Proteomes" id="UP000822688"/>
    </source>
</evidence>
<dbReference type="AlphaFoldDB" id="A0A8T0J0Y7"/>
<keyword evidence="3" id="KW-1185">Reference proteome</keyword>
<protein>
    <submittedName>
        <fullName evidence="2">Uncharacterized protein</fullName>
    </submittedName>
</protein>
<reference evidence="2" key="1">
    <citation type="submission" date="2020-06" db="EMBL/GenBank/DDBJ databases">
        <title>WGS assembly of Ceratodon purpureus strain R40.</title>
        <authorList>
            <person name="Carey S.B."/>
            <person name="Jenkins J."/>
            <person name="Shu S."/>
            <person name="Lovell J.T."/>
            <person name="Sreedasyam A."/>
            <person name="Maumus F."/>
            <person name="Tiley G.P."/>
            <person name="Fernandez-Pozo N."/>
            <person name="Barry K."/>
            <person name="Chen C."/>
            <person name="Wang M."/>
            <person name="Lipzen A."/>
            <person name="Daum C."/>
            <person name="Saski C.A."/>
            <person name="Payton A.C."/>
            <person name="Mcbreen J.C."/>
            <person name="Conrad R.E."/>
            <person name="Kollar L.M."/>
            <person name="Olsson S."/>
            <person name="Huttunen S."/>
            <person name="Landis J.B."/>
            <person name="Wickett N.J."/>
            <person name="Johnson M.G."/>
            <person name="Rensing S.A."/>
            <person name="Grimwood J."/>
            <person name="Schmutz J."/>
            <person name="Mcdaniel S.F."/>
        </authorList>
    </citation>
    <scope>NUCLEOTIDE SEQUENCE</scope>
    <source>
        <strain evidence="2">R40</strain>
    </source>
</reference>
<sequence>MWKRNPTLALVRLLACADLCLENGDPIEVHCGVPRLAGFDEVHNSVEWGPCLYALSCAESRDVGPICLEISYLAPSATGANQQYLRVVLFRHKIFSEDDSRLT</sequence>
<feature type="signal peptide" evidence="1">
    <location>
        <begin position="1"/>
        <end position="24"/>
    </location>
</feature>
<dbReference type="EMBL" id="CM026422">
    <property type="protein sequence ID" value="KAG0588638.1"/>
    <property type="molecule type" value="Genomic_DNA"/>
</dbReference>
<proteinExistence type="predicted"/>
<accession>A0A8T0J0Y7</accession>